<dbReference type="Pfam" id="PF16859">
    <property type="entry name" value="TetR_C_11"/>
    <property type="match status" value="1"/>
</dbReference>
<dbReference type="PRINTS" id="PR00455">
    <property type="entry name" value="HTHTETR"/>
</dbReference>
<dbReference type="PROSITE" id="PS50977">
    <property type="entry name" value="HTH_TETR_2"/>
    <property type="match status" value="1"/>
</dbReference>
<dbReference type="Pfam" id="PF00440">
    <property type="entry name" value="TetR_N"/>
    <property type="match status" value="1"/>
</dbReference>
<name>A0A7K0DS97_9NOCA</name>
<dbReference type="SUPFAM" id="SSF48498">
    <property type="entry name" value="Tetracyclin repressor-like, C-terminal domain"/>
    <property type="match status" value="1"/>
</dbReference>
<proteinExistence type="predicted"/>
<organism evidence="6 7">
    <name type="scientific">Nocardia aurantia</name>
    <dbReference type="NCBI Taxonomy" id="2585199"/>
    <lineage>
        <taxon>Bacteria</taxon>
        <taxon>Bacillati</taxon>
        <taxon>Actinomycetota</taxon>
        <taxon>Actinomycetes</taxon>
        <taxon>Mycobacteriales</taxon>
        <taxon>Nocardiaceae</taxon>
        <taxon>Nocardia</taxon>
    </lineage>
</organism>
<dbReference type="AlphaFoldDB" id="A0A7K0DS97"/>
<evidence type="ECO:0000256" key="1">
    <source>
        <dbReference type="ARBA" id="ARBA00023015"/>
    </source>
</evidence>
<sequence>MGSSTPRRGRRRDPSIDTRVLRAAVEELAERGIGGFATNSVAARAGVDKRGIYARWPDRDQLVVEALGTLAAGLIVPATGALRTDLLALVPAVAAVFTSPRIDILQRCIQEAQDYPAIYAAFRRDSIDRCMAVVEEVFRSAQLRGEIAAALDPAMAAEAFTGMILTRAGFTGPAAVTEPESQRAITDFIVAAFGAGQAPPT</sequence>
<dbReference type="EMBL" id="WEGI01000008">
    <property type="protein sequence ID" value="MQY28427.1"/>
    <property type="molecule type" value="Genomic_DNA"/>
</dbReference>
<feature type="DNA-binding region" description="H-T-H motif" evidence="4">
    <location>
        <begin position="37"/>
        <end position="56"/>
    </location>
</feature>
<reference evidence="6 7" key="1">
    <citation type="submission" date="2019-10" db="EMBL/GenBank/DDBJ databases">
        <title>Nocardia macrotermitis sp. nov. and Nocardia aurantia sp. nov., isolated from the gut of fungus growing-termite Macrotermes natalensis.</title>
        <authorList>
            <person name="Benndorf R."/>
            <person name="Schwitalla J."/>
            <person name="Martin K."/>
            <person name="De Beer W."/>
            <person name="Kaster A.-K."/>
            <person name="Vollmers J."/>
            <person name="Poulsen M."/>
            <person name="Beemelmanns C."/>
        </authorList>
    </citation>
    <scope>NUCLEOTIDE SEQUENCE [LARGE SCALE GENOMIC DNA]</scope>
    <source>
        <strain evidence="6 7">RB56</strain>
    </source>
</reference>
<evidence type="ECO:0000256" key="3">
    <source>
        <dbReference type="ARBA" id="ARBA00023163"/>
    </source>
</evidence>
<dbReference type="SUPFAM" id="SSF46689">
    <property type="entry name" value="Homeodomain-like"/>
    <property type="match status" value="1"/>
</dbReference>
<keyword evidence="2 4" id="KW-0238">DNA-binding</keyword>
<accession>A0A7K0DS97</accession>
<dbReference type="InterPro" id="IPR009057">
    <property type="entry name" value="Homeodomain-like_sf"/>
</dbReference>
<evidence type="ECO:0000256" key="2">
    <source>
        <dbReference type="ARBA" id="ARBA00023125"/>
    </source>
</evidence>
<dbReference type="GO" id="GO:0003700">
    <property type="term" value="F:DNA-binding transcription factor activity"/>
    <property type="evidence" value="ECO:0007669"/>
    <property type="project" value="TreeGrafter"/>
</dbReference>
<dbReference type="Proteomes" id="UP000431401">
    <property type="component" value="Unassembled WGS sequence"/>
</dbReference>
<keyword evidence="3" id="KW-0804">Transcription</keyword>
<comment type="caution">
    <text evidence="6">The sequence shown here is derived from an EMBL/GenBank/DDBJ whole genome shotgun (WGS) entry which is preliminary data.</text>
</comment>
<evidence type="ECO:0000256" key="4">
    <source>
        <dbReference type="PROSITE-ProRule" id="PRU00335"/>
    </source>
</evidence>
<protein>
    <recommendedName>
        <fullName evidence="5">HTH tetR-type domain-containing protein</fullName>
    </recommendedName>
</protein>
<feature type="domain" description="HTH tetR-type" evidence="5">
    <location>
        <begin position="14"/>
        <end position="74"/>
    </location>
</feature>
<dbReference type="InterPro" id="IPR036271">
    <property type="entry name" value="Tet_transcr_reg_TetR-rel_C_sf"/>
</dbReference>
<dbReference type="PANTHER" id="PTHR30055">
    <property type="entry name" value="HTH-TYPE TRANSCRIPTIONAL REGULATOR RUTR"/>
    <property type="match status" value="1"/>
</dbReference>
<dbReference type="Gene3D" id="1.10.357.10">
    <property type="entry name" value="Tetracycline Repressor, domain 2"/>
    <property type="match status" value="1"/>
</dbReference>
<dbReference type="InterPro" id="IPR050109">
    <property type="entry name" value="HTH-type_TetR-like_transc_reg"/>
</dbReference>
<dbReference type="InterPro" id="IPR011075">
    <property type="entry name" value="TetR_C"/>
</dbReference>
<dbReference type="PANTHER" id="PTHR30055:SF148">
    <property type="entry name" value="TETR-FAMILY TRANSCRIPTIONAL REGULATOR"/>
    <property type="match status" value="1"/>
</dbReference>
<evidence type="ECO:0000313" key="7">
    <source>
        <dbReference type="Proteomes" id="UP000431401"/>
    </source>
</evidence>
<dbReference type="Gene3D" id="1.10.10.60">
    <property type="entry name" value="Homeodomain-like"/>
    <property type="match status" value="1"/>
</dbReference>
<evidence type="ECO:0000259" key="5">
    <source>
        <dbReference type="PROSITE" id="PS50977"/>
    </source>
</evidence>
<dbReference type="InterPro" id="IPR001647">
    <property type="entry name" value="HTH_TetR"/>
</dbReference>
<dbReference type="RefSeq" id="WP_153344329.1">
    <property type="nucleotide sequence ID" value="NZ_WEGI01000008.1"/>
</dbReference>
<keyword evidence="1" id="KW-0805">Transcription regulation</keyword>
<evidence type="ECO:0000313" key="6">
    <source>
        <dbReference type="EMBL" id="MQY28427.1"/>
    </source>
</evidence>
<keyword evidence="7" id="KW-1185">Reference proteome</keyword>
<dbReference type="OrthoDB" id="3210111at2"/>
<dbReference type="GO" id="GO:0000976">
    <property type="term" value="F:transcription cis-regulatory region binding"/>
    <property type="evidence" value="ECO:0007669"/>
    <property type="project" value="TreeGrafter"/>
</dbReference>
<gene>
    <name evidence="6" type="ORF">NRB56_40110</name>
</gene>